<comment type="caution">
    <text evidence="2">The sequence shown here is derived from an EMBL/GenBank/DDBJ whole genome shotgun (WGS) entry which is preliminary data.</text>
</comment>
<reference evidence="2" key="1">
    <citation type="submission" date="2023-11" db="EMBL/GenBank/DDBJ databases">
        <title>WGS of Aeromonas in Northern Israel.</title>
        <authorList>
            <person name="Hershko Y."/>
        </authorList>
    </citation>
    <scope>NUCLEOTIDE SEQUENCE</scope>
    <source>
        <strain evidence="2">02297</strain>
    </source>
</reference>
<feature type="non-terminal residue" evidence="2">
    <location>
        <position position="68"/>
    </location>
</feature>
<keyword evidence="1" id="KW-0472">Membrane</keyword>
<dbReference type="AlphaFoldDB" id="A0AAP6L5R2"/>
<name>A0AAP6L5R2_AERME</name>
<feature type="transmembrane region" description="Helical" evidence="1">
    <location>
        <begin position="12"/>
        <end position="32"/>
    </location>
</feature>
<keyword evidence="1" id="KW-1133">Transmembrane helix</keyword>
<feature type="non-terminal residue" evidence="2">
    <location>
        <position position="1"/>
    </location>
</feature>
<accession>A0AAP6L5R2</accession>
<keyword evidence="1" id="KW-0812">Transmembrane</keyword>
<dbReference type="EMBL" id="JAWZXF010000071">
    <property type="protein sequence ID" value="MDX7924548.1"/>
    <property type="molecule type" value="Genomic_DNA"/>
</dbReference>
<proteinExistence type="predicted"/>
<organism evidence="2 3">
    <name type="scientific">Aeromonas media</name>
    <dbReference type="NCBI Taxonomy" id="651"/>
    <lineage>
        <taxon>Bacteria</taxon>
        <taxon>Pseudomonadati</taxon>
        <taxon>Pseudomonadota</taxon>
        <taxon>Gammaproteobacteria</taxon>
        <taxon>Aeromonadales</taxon>
        <taxon>Aeromonadaceae</taxon>
        <taxon>Aeromonas</taxon>
    </lineage>
</organism>
<dbReference type="Proteomes" id="UP001285835">
    <property type="component" value="Unassembled WGS sequence"/>
</dbReference>
<sequence length="68" mass="7934">ILRSCFIPHPKLSLAVFTGLVLDYLIFGNGYLQAVQNRLGGVLRYDHLRAKYTRRALDLNQYWWIAQP</sequence>
<protein>
    <submittedName>
        <fullName evidence="2">Capsid portal protein</fullName>
    </submittedName>
</protein>
<evidence type="ECO:0000256" key="1">
    <source>
        <dbReference type="SAM" id="Phobius"/>
    </source>
</evidence>
<evidence type="ECO:0000313" key="2">
    <source>
        <dbReference type="EMBL" id="MDX7924548.1"/>
    </source>
</evidence>
<evidence type="ECO:0000313" key="3">
    <source>
        <dbReference type="Proteomes" id="UP001285835"/>
    </source>
</evidence>
<gene>
    <name evidence="2" type="ORF">SJS82_21860</name>
</gene>